<dbReference type="EMBL" id="PGTB01000010">
    <property type="protein sequence ID" value="PJE37727.1"/>
    <property type="molecule type" value="Genomic_DNA"/>
</dbReference>
<accession>A0A2M8J4N1</accession>
<dbReference type="InterPro" id="IPR038577">
    <property type="entry name" value="GT10-like_C_sf"/>
</dbReference>
<keyword evidence="2" id="KW-1185">Reference proteome</keyword>
<reference evidence="1 2" key="1">
    <citation type="journal article" date="2018" name="Int. J. Syst. Evol. Microbiol.">
        <title>Pseudooceanicola lipolyticus sp. nov., a marine alphaproteobacterium, reclassification of Oceanicola flagellatus as Pseudooceanicola flagellatus comb. nov. and emended description of the genus Pseudooceanicola.</title>
        <authorList>
            <person name="Huang M.-M."/>
            <person name="Guo L.-L."/>
            <person name="Wu Y.-H."/>
            <person name="Lai Q.-L."/>
            <person name="Shao Z.-Z."/>
            <person name="Wang C.-S."/>
            <person name="Wu M."/>
            <person name="Xu X.-W."/>
        </authorList>
    </citation>
    <scope>NUCLEOTIDE SEQUENCE [LARGE SCALE GENOMIC DNA]</scope>
    <source>
        <strain evidence="1 2">157</strain>
    </source>
</reference>
<dbReference type="OrthoDB" id="9791032at2"/>
<protein>
    <recommendedName>
        <fullName evidence="3">Glycosyltransferase</fullName>
    </recommendedName>
</protein>
<dbReference type="AlphaFoldDB" id="A0A2M8J4N1"/>
<proteinExistence type="predicted"/>
<comment type="caution">
    <text evidence="1">The sequence shown here is derived from an EMBL/GenBank/DDBJ whole genome shotgun (WGS) entry which is preliminary data.</text>
</comment>
<gene>
    <name evidence="1" type="ORF">CVM52_05660</name>
</gene>
<sequence>MRRAERAVSDPAIAILPYGHRQGRALADIPLSDLNWPLGRPERLGQGRLRDMGPADHLIVYPKTTSHIDLRRGIRAQVSIMVVEPAIIHARHLRLLRLTHRRFFRVLSFNRALLSRIPNGLFLPYGTTWVPDWRERVTDKSAMCSLIASAKRDSAGHQLRHRIVDHIRATGRDVAVMGGGYAPFERKADGLAPYRYSVVIENVREPDYFSEKLIDALLCLTVPIYWGCPNIHDYFDTAGMVICQNADEIEAALATMSELDYAARLPALKAARPVADSFTDLERRAAETLCDSL</sequence>
<dbReference type="Gene3D" id="3.40.50.11660">
    <property type="entry name" value="Glycosyl transferase family 10, C-terminal domain"/>
    <property type="match status" value="1"/>
</dbReference>
<name>A0A2M8J4N1_9RHOB</name>
<dbReference type="Proteomes" id="UP000231553">
    <property type="component" value="Unassembled WGS sequence"/>
</dbReference>
<evidence type="ECO:0000313" key="1">
    <source>
        <dbReference type="EMBL" id="PJE37727.1"/>
    </source>
</evidence>
<evidence type="ECO:0008006" key="3">
    <source>
        <dbReference type="Google" id="ProtNLM"/>
    </source>
</evidence>
<evidence type="ECO:0000313" key="2">
    <source>
        <dbReference type="Proteomes" id="UP000231553"/>
    </source>
</evidence>
<dbReference type="SUPFAM" id="SSF53756">
    <property type="entry name" value="UDP-Glycosyltransferase/glycogen phosphorylase"/>
    <property type="match status" value="1"/>
</dbReference>
<organism evidence="1 2">
    <name type="scientific">Pseudooceanicola lipolyticus</name>
    <dbReference type="NCBI Taxonomy" id="2029104"/>
    <lineage>
        <taxon>Bacteria</taxon>
        <taxon>Pseudomonadati</taxon>
        <taxon>Pseudomonadota</taxon>
        <taxon>Alphaproteobacteria</taxon>
        <taxon>Rhodobacterales</taxon>
        <taxon>Paracoccaceae</taxon>
        <taxon>Pseudooceanicola</taxon>
    </lineage>
</organism>